<evidence type="ECO:0000313" key="1">
    <source>
        <dbReference type="EMBL" id="TGO24687.1"/>
    </source>
</evidence>
<gene>
    <name evidence="1" type="ORF">BPAE_0097g00330</name>
</gene>
<sequence length="243" mass="28041">MVLPLPFFPQTREPFGRVINVMVRLSPLDEFRLRSIRRDIYAPRVDAQVLPNLELVRRLGTSNIEFIRKTLSNIARAQSKFEIALSNPFLVDRSASFSLHMLAYAPALKIMRNKVRDHLRDIVVVNNPIGKYTGQNIYPYLSKVGTFPWPQDTKILLKSGIPPEDRDTWLDHAKRQSSKKLNPVTAIGLTMVIYNYSHRVTRHDDKVLSWAQVSVKDMRDSDIVCEEFPFEGEGFRAFDASRR</sequence>
<reference evidence="1 2" key="1">
    <citation type="submission" date="2017-12" db="EMBL/GenBank/DDBJ databases">
        <title>Comparative genomics of Botrytis spp.</title>
        <authorList>
            <person name="Valero-Jimenez C.A."/>
            <person name="Tapia P."/>
            <person name="Veloso J."/>
            <person name="Silva-Moreno E."/>
            <person name="Staats M."/>
            <person name="Valdes J.H."/>
            <person name="Van Kan J.A.L."/>
        </authorList>
    </citation>
    <scope>NUCLEOTIDE SEQUENCE [LARGE SCALE GENOMIC DNA]</scope>
    <source>
        <strain evidence="1 2">Bp0003</strain>
    </source>
</reference>
<keyword evidence="2" id="KW-1185">Reference proteome</keyword>
<dbReference type="AlphaFoldDB" id="A0A4Z1FSJ6"/>
<proteinExistence type="predicted"/>
<accession>A0A4Z1FSJ6</accession>
<dbReference type="EMBL" id="PQXI01000097">
    <property type="protein sequence ID" value="TGO24687.1"/>
    <property type="molecule type" value="Genomic_DNA"/>
</dbReference>
<name>A0A4Z1FSJ6_9HELO</name>
<comment type="caution">
    <text evidence="1">The sequence shown here is derived from an EMBL/GenBank/DDBJ whole genome shotgun (WGS) entry which is preliminary data.</text>
</comment>
<evidence type="ECO:0000313" key="2">
    <source>
        <dbReference type="Proteomes" id="UP000297910"/>
    </source>
</evidence>
<organism evidence="1 2">
    <name type="scientific">Botrytis paeoniae</name>
    <dbReference type="NCBI Taxonomy" id="278948"/>
    <lineage>
        <taxon>Eukaryota</taxon>
        <taxon>Fungi</taxon>
        <taxon>Dikarya</taxon>
        <taxon>Ascomycota</taxon>
        <taxon>Pezizomycotina</taxon>
        <taxon>Leotiomycetes</taxon>
        <taxon>Helotiales</taxon>
        <taxon>Sclerotiniaceae</taxon>
        <taxon>Botrytis</taxon>
    </lineage>
</organism>
<dbReference type="Proteomes" id="UP000297910">
    <property type="component" value="Unassembled WGS sequence"/>
</dbReference>
<protein>
    <submittedName>
        <fullName evidence="1">Uncharacterized protein</fullName>
    </submittedName>
</protein>